<evidence type="ECO:0000259" key="7">
    <source>
        <dbReference type="Pfam" id="PF20684"/>
    </source>
</evidence>
<evidence type="ECO:0000256" key="2">
    <source>
        <dbReference type="ARBA" id="ARBA00022692"/>
    </source>
</evidence>
<dbReference type="EMBL" id="JAESVG020000001">
    <property type="protein sequence ID" value="KAG8631332.1"/>
    <property type="molecule type" value="Genomic_DNA"/>
</dbReference>
<sequence length="291" mass="31569">MISLAPFTDSRASLTGLPAVCFAKSSIIALLLQVQGPNARGRRWVLWGMGGVIYAVTVLQICLSAFQCTTVAKLWNPTLEGECPNLKVAGEWSKFQGAVGAATDVALALWPITIVWSLKTSMKVKVGFCLLMAVGILPAIAVIMRMVLLPKISGGDDPTYDFTEFLYWAVSELWAVVILSSIPPLRPLFLRVFYNIKSSTGSHGGSKITTNRDGTKVNGGQSMALRTVQEAGEKKEGITITTKTRALGIHDLEEGDGGSEDGVLMGDSLREIRVDREFTVEGDEGDRRRIY</sequence>
<evidence type="ECO:0000256" key="5">
    <source>
        <dbReference type="ARBA" id="ARBA00038359"/>
    </source>
</evidence>
<evidence type="ECO:0000256" key="4">
    <source>
        <dbReference type="ARBA" id="ARBA00023136"/>
    </source>
</evidence>
<dbReference type="GO" id="GO:0016020">
    <property type="term" value="C:membrane"/>
    <property type="evidence" value="ECO:0007669"/>
    <property type="project" value="UniProtKB-SubCell"/>
</dbReference>
<dbReference type="Pfam" id="PF20684">
    <property type="entry name" value="Fung_rhodopsin"/>
    <property type="match status" value="1"/>
</dbReference>
<keyword evidence="3 6" id="KW-1133">Transmembrane helix</keyword>
<dbReference type="PANTHER" id="PTHR33048">
    <property type="entry name" value="PTH11-LIKE INTEGRAL MEMBRANE PROTEIN (AFU_ORTHOLOGUE AFUA_5G11245)"/>
    <property type="match status" value="1"/>
</dbReference>
<dbReference type="InterPro" id="IPR049326">
    <property type="entry name" value="Rhodopsin_dom_fungi"/>
</dbReference>
<dbReference type="OrthoDB" id="3934549at2759"/>
<feature type="transmembrane region" description="Helical" evidence="6">
    <location>
        <begin position="128"/>
        <end position="149"/>
    </location>
</feature>
<evidence type="ECO:0000313" key="8">
    <source>
        <dbReference type="EMBL" id="KAG8631332.1"/>
    </source>
</evidence>
<dbReference type="AlphaFoldDB" id="A0A8K0L9D1"/>
<dbReference type="PANTHER" id="PTHR33048:SF165">
    <property type="entry name" value="INTEGRAL MEMBRANE PROTEIN"/>
    <property type="match status" value="1"/>
</dbReference>
<accession>A0A8K0L9D1</accession>
<evidence type="ECO:0000313" key="9">
    <source>
        <dbReference type="Proteomes" id="UP000809789"/>
    </source>
</evidence>
<name>A0A8K0L9D1_9PEZI</name>
<comment type="caution">
    <text evidence="8">The sequence shown here is derived from an EMBL/GenBank/DDBJ whole genome shotgun (WGS) entry which is preliminary data.</text>
</comment>
<reference evidence="8" key="1">
    <citation type="submission" date="2021-07" db="EMBL/GenBank/DDBJ databases">
        <title>Elsinoe batatas strain:CRI-CJ2 Genome sequencing and assembly.</title>
        <authorList>
            <person name="Huang L."/>
        </authorList>
    </citation>
    <scope>NUCLEOTIDE SEQUENCE</scope>
    <source>
        <strain evidence="8">CRI-CJ2</strain>
    </source>
</reference>
<feature type="transmembrane region" description="Helical" evidence="6">
    <location>
        <begin position="44"/>
        <end position="66"/>
    </location>
</feature>
<comment type="subcellular location">
    <subcellularLocation>
        <location evidence="1">Membrane</location>
        <topology evidence="1">Multi-pass membrane protein</topology>
    </subcellularLocation>
</comment>
<feature type="transmembrane region" description="Helical" evidence="6">
    <location>
        <begin position="12"/>
        <end position="32"/>
    </location>
</feature>
<comment type="similarity">
    <text evidence="5">Belongs to the SAT4 family.</text>
</comment>
<gene>
    <name evidence="8" type="ORF">KVT40_000472</name>
</gene>
<feature type="transmembrane region" description="Helical" evidence="6">
    <location>
        <begin position="165"/>
        <end position="185"/>
    </location>
</feature>
<dbReference type="Proteomes" id="UP000809789">
    <property type="component" value="Unassembled WGS sequence"/>
</dbReference>
<keyword evidence="9" id="KW-1185">Reference proteome</keyword>
<evidence type="ECO:0000256" key="1">
    <source>
        <dbReference type="ARBA" id="ARBA00004141"/>
    </source>
</evidence>
<feature type="domain" description="Rhodopsin" evidence="7">
    <location>
        <begin position="18"/>
        <end position="189"/>
    </location>
</feature>
<keyword evidence="4 6" id="KW-0472">Membrane</keyword>
<protein>
    <recommendedName>
        <fullName evidence="7">Rhodopsin domain-containing protein</fullName>
    </recommendedName>
</protein>
<evidence type="ECO:0000256" key="3">
    <source>
        <dbReference type="ARBA" id="ARBA00022989"/>
    </source>
</evidence>
<organism evidence="8 9">
    <name type="scientific">Elsinoe batatas</name>
    <dbReference type="NCBI Taxonomy" id="2601811"/>
    <lineage>
        <taxon>Eukaryota</taxon>
        <taxon>Fungi</taxon>
        <taxon>Dikarya</taxon>
        <taxon>Ascomycota</taxon>
        <taxon>Pezizomycotina</taxon>
        <taxon>Dothideomycetes</taxon>
        <taxon>Dothideomycetidae</taxon>
        <taxon>Myriangiales</taxon>
        <taxon>Elsinoaceae</taxon>
        <taxon>Elsinoe</taxon>
    </lineage>
</organism>
<proteinExistence type="inferred from homology"/>
<dbReference type="InterPro" id="IPR052337">
    <property type="entry name" value="SAT4-like"/>
</dbReference>
<keyword evidence="2 6" id="KW-0812">Transmembrane</keyword>
<evidence type="ECO:0000256" key="6">
    <source>
        <dbReference type="SAM" id="Phobius"/>
    </source>
</evidence>